<proteinExistence type="predicted"/>
<dbReference type="PANTHER" id="PTHR15503:SF45">
    <property type="entry name" value="RNA-DIRECTED DNA POLYMERASE HOMOLOG"/>
    <property type="match status" value="1"/>
</dbReference>
<accession>A0AAF0ZR75</accession>
<evidence type="ECO:0000313" key="1">
    <source>
        <dbReference type="EMBL" id="WMV46550.1"/>
    </source>
</evidence>
<reference evidence="1" key="1">
    <citation type="submission" date="2023-08" db="EMBL/GenBank/DDBJ databases">
        <title>A de novo genome assembly of Solanum verrucosum Schlechtendal, a Mexican diploid species geographically isolated from the other diploid A-genome species in potato relatives.</title>
        <authorList>
            <person name="Hosaka K."/>
        </authorList>
    </citation>
    <scope>NUCLEOTIDE SEQUENCE</scope>
    <source>
        <tissue evidence="1">Young leaves</tissue>
    </source>
</reference>
<dbReference type="EMBL" id="CP133620">
    <property type="protein sequence ID" value="WMV46550.1"/>
    <property type="molecule type" value="Genomic_DNA"/>
</dbReference>
<dbReference type="AlphaFoldDB" id="A0AAF0ZR75"/>
<evidence type="ECO:0000313" key="2">
    <source>
        <dbReference type="Proteomes" id="UP001234989"/>
    </source>
</evidence>
<dbReference type="Proteomes" id="UP001234989">
    <property type="component" value="Chromosome 9"/>
</dbReference>
<dbReference type="Pfam" id="PF08284">
    <property type="entry name" value="RVP_2"/>
    <property type="match status" value="1"/>
</dbReference>
<dbReference type="PANTHER" id="PTHR15503">
    <property type="entry name" value="LDOC1 RELATED"/>
    <property type="match status" value="1"/>
</dbReference>
<organism evidence="1 2">
    <name type="scientific">Solanum verrucosum</name>
    <dbReference type="NCBI Taxonomy" id="315347"/>
    <lineage>
        <taxon>Eukaryota</taxon>
        <taxon>Viridiplantae</taxon>
        <taxon>Streptophyta</taxon>
        <taxon>Embryophyta</taxon>
        <taxon>Tracheophyta</taxon>
        <taxon>Spermatophyta</taxon>
        <taxon>Magnoliopsida</taxon>
        <taxon>eudicotyledons</taxon>
        <taxon>Gunneridae</taxon>
        <taxon>Pentapetalae</taxon>
        <taxon>asterids</taxon>
        <taxon>lamiids</taxon>
        <taxon>Solanales</taxon>
        <taxon>Solanaceae</taxon>
        <taxon>Solanoideae</taxon>
        <taxon>Solaneae</taxon>
        <taxon>Solanum</taxon>
    </lineage>
</organism>
<name>A0AAF0ZR75_SOLVR</name>
<sequence>MVDFDIILGMDWLAPYHDVLDCYSKIVTLVMSGVPRVEWTGSSNSYPCKVISFIRAHRLVAIGCLSYLAFIRDNSVEPPPMVSVLVVRHFIDVFPSDLLGVPTNRDIDFAIDLEPSTKPISIPLYRMAPIELKELKDQLLNLLCKGFIRPSISLCGAQVLFVRKND</sequence>
<gene>
    <name evidence="1" type="ORF">MTR67_039935</name>
</gene>
<dbReference type="InterPro" id="IPR032567">
    <property type="entry name" value="RTL1-rel"/>
</dbReference>
<dbReference type="Gene3D" id="3.10.10.10">
    <property type="entry name" value="HIV Type 1 Reverse Transcriptase, subunit A, domain 1"/>
    <property type="match status" value="1"/>
</dbReference>
<dbReference type="SUPFAM" id="SSF56672">
    <property type="entry name" value="DNA/RNA polymerases"/>
    <property type="match status" value="1"/>
</dbReference>
<keyword evidence="2" id="KW-1185">Reference proteome</keyword>
<protein>
    <submittedName>
        <fullName evidence="1">Uncharacterized protein</fullName>
    </submittedName>
</protein>
<dbReference type="InterPro" id="IPR043502">
    <property type="entry name" value="DNA/RNA_pol_sf"/>
</dbReference>